<comment type="caution">
    <text evidence="1">The sequence shown here is derived from an EMBL/GenBank/DDBJ whole genome shotgun (WGS) entry which is preliminary data.</text>
</comment>
<dbReference type="Proteomes" id="UP000828941">
    <property type="component" value="Chromosome 10"/>
</dbReference>
<keyword evidence="2" id="KW-1185">Reference proteome</keyword>
<protein>
    <submittedName>
        <fullName evidence="1">Uncharacterized protein</fullName>
    </submittedName>
</protein>
<dbReference type="EMBL" id="CM039435">
    <property type="protein sequence ID" value="KAI4317573.1"/>
    <property type="molecule type" value="Genomic_DNA"/>
</dbReference>
<proteinExistence type="predicted"/>
<sequence length="102" mass="10736">MARSLSQANRLGALVADVLSTPVARRGYSAASDASVSAGLGRSGTRNGMVGKLEETKEASGGSSAWGPDPVTGYYRPINHTCEIDPVELRQILLNHTVRSSH</sequence>
<evidence type="ECO:0000313" key="1">
    <source>
        <dbReference type="EMBL" id="KAI4317573.1"/>
    </source>
</evidence>
<organism evidence="1 2">
    <name type="scientific">Bauhinia variegata</name>
    <name type="common">Purple orchid tree</name>
    <name type="synonym">Phanera variegata</name>
    <dbReference type="NCBI Taxonomy" id="167791"/>
    <lineage>
        <taxon>Eukaryota</taxon>
        <taxon>Viridiplantae</taxon>
        <taxon>Streptophyta</taxon>
        <taxon>Embryophyta</taxon>
        <taxon>Tracheophyta</taxon>
        <taxon>Spermatophyta</taxon>
        <taxon>Magnoliopsida</taxon>
        <taxon>eudicotyledons</taxon>
        <taxon>Gunneridae</taxon>
        <taxon>Pentapetalae</taxon>
        <taxon>rosids</taxon>
        <taxon>fabids</taxon>
        <taxon>Fabales</taxon>
        <taxon>Fabaceae</taxon>
        <taxon>Cercidoideae</taxon>
        <taxon>Cercideae</taxon>
        <taxon>Bauhiniinae</taxon>
        <taxon>Bauhinia</taxon>
    </lineage>
</organism>
<evidence type="ECO:0000313" key="2">
    <source>
        <dbReference type="Proteomes" id="UP000828941"/>
    </source>
</evidence>
<reference evidence="1 2" key="1">
    <citation type="journal article" date="2022" name="DNA Res.">
        <title>Chromosomal-level genome assembly of the orchid tree Bauhinia variegata (Leguminosae; Cercidoideae) supports the allotetraploid origin hypothesis of Bauhinia.</title>
        <authorList>
            <person name="Zhong Y."/>
            <person name="Chen Y."/>
            <person name="Zheng D."/>
            <person name="Pang J."/>
            <person name="Liu Y."/>
            <person name="Luo S."/>
            <person name="Meng S."/>
            <person name="Qian L."/>
            <person name="Wei D."/>
            <person name="Dai S."/>
            <person name="Zhou R."/>
        </authorList>
    </citation>
    <scope>NUCLEOTIDE SEQUENCE [LARGE SCALE GENOMIC DNA]</scope>
    <source>
        <strain evidence="1">BV-YZ2020</strain>
    </source>
</reference>
<accession>A0ACB9M0V5</accession>
<name>A0ACB9M0V5_BAUVA</name>
<gene>
    <name evidence="1" type="ORF">L6164_025435</name>
</gene>